<dbReference type="EMBL" id="UYSL01005182">
    <property type="protein sequence ID" value="VDL67048.1"/>
    <property type="molecule type" value="Genomic_DNA"/>
</dbReference>
<evidence type="ECO:0000256" key="3">
    <source>
        <dbReference type="ARBA" id="ARBA00022989"/>
    </source>
</evidence>
<comment type="subcellular location">
    <subcellularLocation>
        <location evidence="1">Membrane</location>
        <topology evidence="1">Multi-pass membrane protein</topology>
    </subcellularLocation>
</comment>
<reference evidence="10 11" key="2">
    <citation type="submission" date="2018-11" db="EMBL/GenBank/DDBJ databases">
        <authorList>
            <consortium name="Pathogen Informatics"/>
        </authorList>
    </citation>
    <scope>NUCLEOTIDE SEQUENCE [LARGE SCALE GENOMIC DNA]</scope>
</reference>
<feature type="domain" description="G-protein coupled receptors family 1 profile" evidence="9">
    <location>
        <begin position="1"/>
        <end position="113"/>
    </location>
</feature>
<evidence type="ECO:0000313" key="12">
    <source>
        <dbReference type="WBParaSite" id="NBR_0000345801-mRNA-1"/>
    </source>
</evidence>
<dbReference type="PANTHER" id="PTHR24235">
    <property type="entry name" value="NEUROPEPTIDE Y RECEPTOR"/>
    <property type="match status" value="1"/>
</dbReference>
<evidence type="ECO:0000256" key="1">
    <source>
        <dbReference type="ARBA" id="ARBA00004141"/>
    </source>
</evidence>
<keyword evidence="7" id="KW-0807">Transducer</keyword>
<evidence type="ECO:0000256" key="8">
    <source>
        <dbReference type="SAM" id="Phobius"/>
    </source>
</evidence>
<dbReference type="Proteomes" id="UP000271162">
    <property type="component" value="Unassembled WGS sequence"/>
</dbReference>
<evidence type="ECO:0000256" key="4">
    <source>
        <dbReference type="ARBA" id="ARBA00023040"/>
    </source>
</evidence>
<dbReference type="GO" id="GO:0042923">
    <property type="term" value="F:neuropeptide binding"/>
    <property type="evidence" value="ECO:0007669"/>
    <property type="project" value="TreeGrafter"/>
</dbReference>
<dbReference type="SUPFAM" id="SSF81321">
    <property type="entry name" value="Family A G protein-coupled receptor-like"/>
    <property type="match status" value="1"/>
</dbReference>
<evidence type="ECO:0000313" key="11">
    <source>
        <dbReference type="Proteomes" id="UP000271162"/>
    </source>
</evidence>
<organism evidence="12">
    <name type="scientific">Nippostrongylus brasiliensis</name>
    <name type="common">Rat hookworm</name>
    <dbReference type="NCBI Taxonomy" id="27835"/>
    <lineage>
        <taxon>Eukaryota</taxon>
        <taxon>Metazoa</taxon>
        <taxon>Ecdysozoa</taxon>
        <taxon>Nematoda</taxon>
        <taxon>Chromadorea</taxon>
        <taxon>Rhabditida</taxon>
        <taxon>Rhabditina</taxon>
        <taxon>Rhabditomorpha</taxon>
        <taxon>Strongyloidea</taxon>
        <taxon>Heligmosomidae</taxon>
        <taxon>Nippostrongylus</taxon>
    </lineage>
</organism>
<protein>
    <submittedName>
        <fullName evidence="12">G_PROTEIN_RECEP_F1_2 domain-containing protein</fullName>
    </submittedName>
</protein>
<dbReference type="InterPro" id="IPR000276">
    <property type="entry name" value="GPCR_Rhodpsn"/>
</dbReference>
<proteinExistence type="predicted"/>
<dbReference type="AlphaFoldDB" id="A0A0N4XLQ6"/>
<evidence type="ECO:0000256" key="6">
    <source>
        <dbReference type="ARBA" id="ARBA00023170"/>
    </source>
</evidence>
<accession>A0A0N4XLQ6</accession>
<keyword evidence="5 8" id="KW-0472">Membrane</keyword>
<evidence type="ECO:0000256" key="7">
    <source>
        <dbReference type="ARBA" id="ARBA00023224"/>
    </source>
</evidence>
<dbReference type="Gene3D" id="1.20.1070.10">
    <property type="entry name" value="Rhodopsin 7-helix transmembrane proteins"/>
    <property type="match status" value="1"/>
</dbReference>
<keyword evidence="11" id="KW-1185">Reference proteome</keyword>
<reference evidence="12" key="1">
    <citation type="submission" date="2017-02" db="UniProtKB">
        <authorList>
            <consortium name="WormBaseParasite"/>
        </authorList>
    </citation>
    <scope>IDENTIFICATION</scope>
</reference>
<keyword evidence="6" id="KW-0675">Receptor</keyword>
<gene>
    <name evidence="10" type="ORF">NBR_LOCUS3459</name>
</gene>
<keyword evidence="2 8" id="KW-0812">Transmembrane</keyword>
<name>A0A0N4XLQ6_NIPBR</name>
<evidence type="ECO:0000256" key="2">
    <source>
        <dbReference type="ARBA" id="ARBA00022692"/>
    </source>
</evidence>
<feature type="transmembrane region" description="Helical" evidence="8">
    <location>
        <begin position="55"/>
        <end position="76"/>
    </location>
</feature>
<dbReference type="Pfam" id="PF00001">
    <property type="entry name" value="7tm_1"/>
    <property type="match status" value="1"/>
</dbReference>
<dbReference type="WBParaSite" id="NBR_0000345801-mRNA-1">
    <property type="protein sequence ID" value="NBR_0000345801-mRNA-1"/>
    <property type="gene ID" value="NBR_0000345801"/>
</dbReference>
<keyword evidence="4" id="KW-0297">G-protein coupled receptor</keyword>
<dbReference type="PANTHER" id="PTHR24235:SF23">
    <property type="entry name" value="G-PROTEIN COUPLED RECEPTORS FAMILY 1 PROFILE DOMAIN-CONTAINING PROTEIN"/>
    <property type="match status" value="1"/>
</dbReference>
<evidence type="ECO:0000256" key="5">
    <source>
        <dbReference type="ARBA" id="ARBA00023136"/>
    </source>
</evidence>
<dbReference type="PROSITE" id="PS50262">
    <property type="entry name" value="G_PROTEIN_RECEP_F1_2"/>
    <property type="match status" value="1"/>
</dbReference>
<dbReference type="GO" id="GO:0008188">
    <property type="term" value="F:neuropeptide receptor activity"/>
    <property type="evidence" value="ECO:0007669"/>
    <property type="project" value="TreeGrafter"/>
</dbReference>
<dbReference type="GO" id="GO:0005886">
    <property type="term" value="C:plasma membrane"/>
    <property type="evidence" value="ECO:0007669"/>
    <property type="project" value="TreeGrafter"/>
</dbReference>
<evidence type="ECO:0000313" key="10">
    <source>
        <dbReference type="EMBL" id="VDL67048.1"/>
    </source>
</evidence>
<evidence type="ECO:0000259" key="9">
    <source>
        <dbReference type="PROSITE" id="PS50262"/>
    </source>
</evidence>
<dbReference type="GO" id="GO:0043005">
    <property type="term" value="C:neuron projection"/>
    <property type="evidence" value="ECO:0007669"/>
    <property type="project" value="TreeGrafter"/>
</dbReference>
<keyword evidence="3 8" id="KW-1133">Transmembrane helix</keyword>
<dbReference type="InterPro" id="IPR017452">
    <property type="entry name" value="GPCR_Rhodpsn_7TM"/>
</dbReference>
<dbReference type="STRING" id="27835.A0A0N4XLQ6"/>
<sequence length="127" mass="14678">MLWAETGGPIKKSRRRIEELLTSKRPPVRADWIVEEGSMLTAAQQAQTAVRKRRVMYVLILMVVVFMTSWFPLSAVNLIKDLEIPLVLEQMYFKLMNAHAIAMTSVVWNPLLYFWMSKGTTKFISKS</sequence>
<feature type="transmembrane region" description="Helical" evidence="8">
    <location>
        <begin position="96"/>
        <end position="116"/>
    </location>
</feature>